<reference evidence="2" key="1">
    <citation type="journal article" date="2013" name="Lancet">
        <title>First case of E anophelis outbreak in an intensive-care unit.</title>
        <authorList>
            <person name="Teo J."/>
            <person name="Tan S.Y."/>
            <person name="Tay M."/>
            <person name="Ding Y."/>
            <person name="Kjelleberg S."/>
            <person name="Givskov M."/>
            <person name="Lin R.T."/>
            <person name="Yang L."/>
        </authorList>
    </citation>
    <scope>NUCLEOTIDE SEQUENCE [LARGE SCALE GENOMIC DNA]</scope>
    <source>
        <strain evidence="2">NUHP1</strain>
    </source>
</reference>
<feature type="chain" id="PRO_5001717594" evidence="1">
    <location>
        <begin position="19"/>
        <end position="289"/>
    </location>
</feature>
<dbReference type="KEGG" id="eao:BD94_1672"/>
<organism evidence="2 3">
    <name type="scientific">Elizabethkingia anophelis NUHP1</name>
    <dbReference type="NCBI Taxonomy" id="1338011"/>
    <lineage>
        <taxon>Bacteria</taxon>
        <taxon>Pseudomonadati</taxon>
        <taxon>Bacteroidota</taxon>
        <taxon>Flavobacteriia</taxon>
        <taxon>Flavobacteriales</taxon>
        <taxon>Weeksellaceae</taxon>
        <taxon>Elizabethkingia</taxon>
    </lineage>
</organism>
<evidence type="ECO:0000256" key="1">
    <source>
        <dbReference type="SAM" id="SignalP"/>
    </source>
</evidence>
<dbReference type="STRING" id="1338011.BD94_1672"/>
<dbReference type="eggNOG" id="ENOG502Z8I4">
    <property type="taxonomic scope" value="Bacteria"/>
</dbReference>
<evidence type="ECO:0000313" key="2">
    <source>
        <dbReference type="EMBL" id="AIL45447.1"/>
    </source>
</evidence>
<dbReference type="Pfam" id="PF13595">
    <property type="entry name" value="DUF4138"/>
    <property type="match status" value="1"/>
</dbReference>
<sequence length="289" mass="33336">MKALLYTLLIFIAQFFTAQTATKQQAISDLPEIDITEGISLHLISPEPIQYVDLSTQQLTGDLPLTHIARVKITDKSNASDKEGNKNLSVHSNGDQIGIITVVAQSFIAQYKAVYKNSETRSTITNVHIQPEAMQPIEFNKMVFSNFELRKFALNIIQTKSEKDPIREEKNLRLKVQLNNVYVMSDYIFLDMTFKNNSNLGYDIEALKFSVEDKQIHKATNNQSIEMTPIFQLNAQKYFKKNFRNIYVFKKFTYPNSKVMMIRMIEEQLSGRTMEMKINYSDILKADTF</sequence>
<dbReference type="EMBL" id="CP007547">
    <property type="protein sequence ID" value="AIL45447.1"/>
    <property type="molecule type" value="Genomic_DNA"/>
</dbReference>
<feature type="signal peptide" evidence="1">
    <location>
        <begin position="1"/>
        <end position="18"/>
    </location>
</feature>
<proteinExistence type="predicted"/>
<evidence type="ECO:0000313" key="3">
    <source>
        <dbReference type="Proteomes" id="UP000028933"/>
    </source>
</evidence>
<dbReference type="InterPro" id="IPR022298">
    <property type="entry name" value="Conjug_transposon_TraN"/>
</dbReference>
<gene>
    <name evidence="2" type="ORF">BD94_1672</name>
</gene>
<accession>A0A077ED83</accession>
<protein>
    <submittedName>
        <fullName evidence="2">Conjugative transposon protein TraN</fullName>
    </submittedName>
</protein>
<dbReference type="AlphaFoldDB" id="A0A077ED83"/>
<keyword evidence="1" id="KW-0732">Signal</keyword>
<name>A0A077ED83_9FLAO</name>
<reference evidence="2" key="2">
    <citation type="journal article" date="2015" name="Genome Biol. Evol.">
        <title>Complete Genome Sequence and Transcriptomic Analysis of the Novel Pathogen Elizabethkingia anophelis in Response to Oxidative Stress.</title>
        <authorList>
            <person name="Li Y."/>
            <person name="Liu Y."/>
            <person name="Chew S.C."/>
            <person name="Tay M."/>
            <person name="Salido M.M."/>
            <person name="Teo J."/>
            <person name="Lauro F.M."/>
            <person name="Givskov M."/>
            <person name="Yang L."/>
        </authorList>
    </citation>
    <scope>NUCLEOTIDE SEQUENCE</scope>
    <source>
        <strain evidence="2">NUHP1</strain>
    </source>
</reference>
<dbReference type="HOGENOM" id="CLU_078222_0_0_10"/>
<dbReference type="Proteomes" id="UP000028933">
    <property type="component" value="Chromosome"/>
</dbReference>
<dbReference type="RefSeq" id="WP_024566417.1">
    <property type="nucleotide sequence ID" value="NZ_CP007547.1"/>
</dbReference>